<accession>A0A4R5E2U5</accession>
<sequence length="148" mass="17432">MSTYTQILYQIVFSTKEREPVLLKENRPLLFKYIYGILKNKNCHLYRINGVSDHIHILTSLHPSVSLSSLVKDIKISSSVFLKENNLFTGFSGWQEGYGAFTYSFGEVNILIEYVKNQEQHHKKITFREEFIAMLNEQQIRFDEKYLT</sequence>
<dbReference type="Pfam" id="PF01797">
    <property type="entry name" value="Y1_Tnp"/>
    <property type="match status" value="1"/>
</dbReference>
<dbReference type="PANTHER" id="PTHR33360:SF2">
    <property type="entry name" value="TRANSPOSASE FOR INSERTION SEQUENCE ELEMENT IS200"/>
    <property type="match status" value="1"/>
</dbReference>
<evidence type="ECO:0000259" key="1">
    <source>
        <dbReference type="SMART" id="SM01321"/>
    </source>
</evidence>
<dbReference type="PANTHER" id="PTHR33360">
    <property type="entry name" value="TRANSPOSASE FOR INSERTION SEQUENCE ELEMENT IS200"/>
    <property type="match status" value="1"/>
</dbReference>
<evidence type="ECO:0000313" key="3">
    <source>
        <dbReference type="Proteomes" id="UP000294850"/>
    </source>
</evidence>
<dbReference type="Gene3D" id="3.30.70.1290">
    <property type="entry name" value="Transposase IS200-like"/>
    <property type="match status" value="1"/>
</dbReference>
<dbReference type="InterPro" id="IPR036515">
    <property type="entry name" value="Transposase_17_sf"/>
</dbReference>
<dbReference type="GO" id="GO:0004803">
    <property type="term" value="F:transposase activity"/>
    <property type="evidence" value="ECO:0007669"/>
    <property type="project" value="InterPro"/>
</dbReference>
<dbReference type="InterPro" id="IPR002686">
    <property type="entry name" value="Transposase_17"/>
</dbReference>
<dbReference type="EMBL" id="SMFL01000001">
    <property type="protein sequence ID" value="TDE18563.1"/>
    <property type="molecule type" value="Genomic_DNA"/>
</dbReference>
<feature type="domain" description="Transposase IS200-like" evidence="1">
    <location>
        <begin position="4"/>
        <end position="118"/>
    </location>
</feature>
<dbReference type="SUPFAM" id="SSF143422">
    <property type="entry name" value="Transposase IS200-like"/>
    <property type="match status" value="1"/>
</dbReference>
<evidence type="ECO:0000313" key="2">
    <source>
        <dbReference type="EMBL" id="TDE18563.1"/>
    </source>
</evidence>
<dbReference type="Proteomes" id="UP000294850">
    <property type="component" value="Unassembled WGS sequence"/>
</dbReference>
<dbReference type="GO" id="GO:0003677">
    <property type="term" value="F:DNA binding"/>
    <property type="evidence" value="ECO:0007669"/>
    <property type="project" value="InterPro"/>
</dbReference>
<organism evidence="2 3">
    <name type="scientific">Dyadobacter psychrotolerans</name>
    <dbReference type="NCBI Taxonomy" id="2541721"/>
    <lineage>
        <taxon>Bacteria</taxon>
        <taxon>Pseudomonadati</taxon>
        <taxon>Bacteroidota</taxon>
        <taxon>Cytophagia</taxon>
        <taxon>Cytophagales</taxon>
        <taxon>Spirosomataceae</taxon>
        <taxon>Dyadobacter</taxon>
    </lineage>
</organism>
<dbReference type="OrthoDB" id="9797997at2"/>
<dbReference type="GO" id="GO:0006313">
    <property type="term" value="P:DNA transposition"/>
    <property type="evidence" value="ECO:0007669"/>
    <property type="project" value="InterPro"/>
</dbReference>
<gene>
    <name evidence="2" type="primary">tnpA</name>
    <name evidence="2" type="ORF">E0F88_03225</name>
</gene>
<proteinExistence type="predicted"/>
<dbReference type="NCBIfam" id="NF033573">
    <property type="entry name" value="transpos_IS200"/>
    <property type="match status" value="1"/>
</dbReference>
<name>A0A4R5E2U5_9BACT</name>
<dbReference type="SMART" id="SM01321">
    <property type="entry name" value="Y1_Tnp"/>
    <property type="match status" value="1"/>
</dbReference>
<keyword evidence="3" id="KW-1185">Reference proteome</keyword>
<reference evidence="2 3" key="1">
    <citation type="submission" date="2019-03" db="EMBL/GenBank/DDBJ databases">
        <title>Dyadobacter AR-3-6 sp. nov., isolated from arctic soil.</title>
        <authorList>
            <person name="Chaudhary D.K."/>
        </authorList>
    </citation>
    <scope>NUCLEOTIDE SEQUENCE [LARGE SCALE GENOMIC DNA]</scope>
    <source>
        <strain evidence="2 3">AR-3-6</strain>
    </source>
</reference>
<comment type="caution">
    <text evidence="2">The sequence shown here is derived from an EMBL/GenBank/DDBJ whole genome shotgun (WGS) entry which is preliminary data.</text>
</comment>
<protein>
    <submittedName>
        <fullName evidence="2">IS200/IS605 family transposase</fullName>
    </submittedName>
</protein>
<dbReference type="AlphaFoldDB" id="A0A4R5E2U5"/>
<dbReference type="RefSeq" id="WP_131956590.1">
    <property type="nucleotide sequence ID" value="NZ_SMFL01000001.1"/>
</dbReference>